<dbReference type="AlphaFoldDB" id="E9J488"/>
<protein>
    <submittedName>
        <fullName evidence="1">Uncharacterized protein</fullName>
    </submittedName>
</protein>
<organism>
    <name type="scientific">Solenopsis invicta</name>
    <name type="common">Red imported fire ant</name>
    <name type="synonym">Solenopsis wagneri</name>
    <dbReference type="NCBI Taxonomy" id="13686"/>
    <lineage>
        <taxon>Eukaryota</taxon>
        <taxon>Metazoa</taxon>
        <taxon>Ecdysozoa</taxon>
        <taxon>Arthropoda</taxon>
        <taxon>Hexapoda</taxon>
        <taxon>Insecta</taxon>
        <taxon>Pterygota</taxon>
        <taxon>Neoptera</taxon>
        <taxon>Endopterygota</taxon>
        <taxon>Hymenoptera</taxon>
        <taxon>Apocrita</taxon>
        <taxon>Aculeata</taxon>
        <taxon>Formicoidea</taxon>
        <taxon>Formicidae</taxon>
        <taxon>Myrmicinae</taxon>
        <taxon>Solenopsis</taxon>
    </lineage>
</organism>
<sequence length="130" mass="15322">MLYIFLSLQITNPDTINHLTDFEYNTIDPITKANYIWLVHLVSRMNATPIKNFVFDSETCNPEVFYHVFEKNPVYVKISCKLDVIENYRLLQKLYCFYEEIAQIEIWSREEVALKKSPKTVPSVPSPKIN</sequence>
<proteinExistence type="predicted"/>
<gene>
    <name evidence="1" type="ORF">SINV_03980</name>
</gene>
<name>E9J488_SOLIN</name>
<evidence type="ECO:0000313" key="1">
    <source>
        <dbReference type="EMBL" id="EFZ12363.1"/>
    </source>
</evidence>
<reference evidence="1" key="1">
    <citation type="journal article" date="2011" name="Proc. Natl. Acad. Sci. U.S.A.">
        <title>The genome of the fire ant Solenopsis invicta.</title>
        <authorList>
            <person name="Wurm Y."/>
            <person name="Wang J."/>
            <person name="Riba-Grognuz O."/>
            <person name="Corona M."/>
            <person name="Nygaard S."/>
            <person name="Hunt B.G."/>
            <person name="Ingram K.K."/>
            <person name="Falquet L."/>
            <person name="Nipitwattanaphon M."/>
            <person name="Gotzek D."/>
            <person name="Dijkstra M.B."/>
            <person name="Oettler J."/>
            <person name="Comtesse F."/>
            <person name="Shih C.J."/>
            <person name="Wu W.J."/>
            <person name="Yang C.C."/>
            <person name="Thomas J."/>
            <person name="Beaudoing E."/>
            <person name="Pradervand S."/>
            <person name="Flegel V."/>
            <person name="Cook E.D."/>
            <person name="Fabbretti R."/>
            <person name="Stockinger H."/>
            <person name="Long L."/>
            <person name="Farmerie W.G."/>
            <person name="Oakey J."/>
            <person name="Boomsma J.J."/>
            <person name="Pamilo P."/>
            <person name="Yi S.V."/>
            <person name="Heinze J."/>
            <person name="Goodisman M.A."/>
            <person name="Farinelli L."/>
            <person name="Harshman K."/>
            <person name="Hulo N."/>
            <person name="Cerutti L."/>
            <person name="Xenarios I."/>
            <person name="Shoemaker D."/>
            <person name="Keller L."/>
        </authorList>
    </citation>
    <scope>NUCLEOTIDE SEQUENCE [LARGE SCALE GENOMIC DNA]</scope>
</reference>
<feature type="non-terminal residue" evidence="1">
    <location>
        <position position="130"/>
    </location>
</feature>
<dbReference type="HOGENOM" id="CLU_1940742_0_0_1"/>
<dbReference type="EMBL" id="GL768083">
    <property type="protein sequence ID" value="EFZ12363.1"/>
    <property type="molecule type" value="Genomic_DNA"/>
</dbReference>
<accession>E9J488</accession>